<feature type="domain" description="6-phosphogluconate dehydrogenase NADP-binding" evidence="3">
    <location>
        <begin position="4"/>
        <end position="164"/>
    </location>
</feature>
<dbReference type="Pfam" id="PF03446">
    <property type="entry name" value="NAD_binding_2"/>
    <property type="match status" value="1"/>
</dbReference>
<dbReference type="InterPro" id="IPR013328">
    <property type="entry name" value="6PGD_dom2"/>
</dbReference>
<evidence type="ECO:0000259" key="3">
    <source>
        <dbReference type="Pfam" id="PF03446"/>
    </source>
</evidence>
<evidence type="ECO:0000313" key="6">
    <source>
        <dbReference type="Proteomes" id="UP001496627"/>
    </source>
</evidence>
<sequence>MSVKVGFIGAGAMGGPMALRLARNKFDLIVCDVSEKALSPFGELGVRTTQNPADCGNCDVIMLMVANYDQIRQVVLGPSGIGTNKPKDKTQYLIVMGTVLPAAIREFANEVEQYGIKLIDSPVSGGVVKAVEGTLTIILGGDRADCDAVKHVLSVVGEQFFYCGPVGSAQITKIVNNVVCIANMMISAEAYRIGLDNGLSLKDMIPVMEAGTGRNFFTENVEDAPKAYGAWAPTRKDFDSIQSIIHKDIGLGLKIGSGSGKLPMTEALHDVLSNVGDDSFKTWRRVIETLESLRKG</sequence>
<dbReference type="InterPro" id="IPR015815">
    <property type="entry name" value="HIBADH-related"/>
</dbReference>
<protein>
    <submittedName>
        <fullName evidence="5">NAD(P)-dependent oxidoreductase</fullName>
        <ecNumber evidence="5">1.1.-.-</ecNumber>
    </submittedName>
</protein>
<organism evidence="5 6">
    <name type="scientific">Neorhizobium phenanthreniclasticum</name>
    <dbReference type="NCBI Taxonomy" id="3157917"/>
    <lineage>
        <taxon>Bacteria</taxon>
        <taxon>Pseudomonadati</taxon>
        <taxon>Pseudomonadota</taxon>
        <taxon>Alphaproteobacteria</taxon>
        <taxon>Hyphomicrobiales</taxon>
        <taxon>Rhizobiaceae</taxon>
        <taxon>Rhizobium/Agrobacterium group</taxon>
        <taxon>Neorhizobium</taxon>
    </lineage>
</organism>
<name>A0ABV0MG56_9HYPH</name>
<dbReference type="Gene3D" id="3.40.50.720">
    <property type="entry name" value="NAD(P)-binding Rossmann-like Domain"/>
    <property type="match status" value="1"/>
</dbReference>
<evidence type="ECO:0000256" key="1">
    <source>
        <dbReference type="ARBA" id="ARBA00023002"/>
    </source>
</evidence>
<feature type="domain" description="3-hydroxyisobutyrate dehydrogenase-like NAD-binding" evidence="4">
    <location>
        <begin position="167"/>
        <end position="272"/>
    </location>
</feature>
<reference evidence="5 6" key="1">
    <citation type="submission" date="2024-05" db="EMBL/GenBank/DDBJ databases">
        <title>Neorhizobium sp. Rsf11, a plant growth promoting and heavy metal resistant PAH-degrader.</title>
        <authorList>
            <person name="Golubev S.N."/>
            <person name="Muratova A.Y."/>
            <person name="Markelova M.I."/>
        </authorList>
    </citation>
    <scope>NUCLEOTIDE SEQUENCE [LARGE SCALE GENOMIC DNA]</scope>
    <source>
        <strain evidence="5 6">Rsf11</strain>
    </source>
</reference>
<proteinExistence type="predicted"/>
<dbReference type="Gene3D" id="1.10.1040.10">
    <property type="entry name" value="N-(1-d-carboxylethyl)-l-norvaline Dehydrogenase, domain 2"/>
    <property type="match status" value="1"/>
</dbReference>
<evidence type="ECO:0000259" key="4">
    <source>
        <dbReference type="Pfam" id="PF14833"/>
    </source>
</evidence>
<keyword evidence="2" id="KW-0520">NAD</keyword>
<dbReference type="InterPro" id="IPR006115">
    <property type="entry name" value="6PGDH_NADP-bd"/>
</dbReference>
<dbReference type="EMBL" id="JBEAAL010000068">
    <property type="protein sequence ID" value="MEQ1409834.1"/>
    <property type="molecule type" value="Genomic_DNA"/>
</dbReference>
<dbReference type="SUPFAM" id="SSF48179">
    <property type="entry name" value="6-phosphogluconate dehydrogenase C-terminal domain-like"/>
    <property type="match status" value="1"/>
</dbReference>
<dbReference type="Pfam" id="PF14833">
    <property type="entry name" value="NAD_binding_11"/>
    <property type="match status" value="1"/>
</dbReference>
<dbReference type="InterPro" id="IPR029154">
    <property type="entry name" value="HIBADH-like_NADP-bd"/>
</dbReference>
<dbReference type="Proteomes" id="UP001496627">
    <property type="component" value="Unassembled WGS sequence"/>
</dbReference>
<gene>
    <name evidence="5" type="ORF">ABK249_33640</name>
</gene>
<dbReference type="InterPro" id="IPR036291">
    <property type="entry name" value="NAD(P)-bd_dom_sf"/>
</dbReference>
<comment type="caution">
    <text evidence="5">The sequence shown here is derived from an EMBL/GenBank/DDBJ whole genome shotgun (WGS) entry which is preliminary data.</text>
</comment>
<keyword evidence="6" id="KW-1185">Reference proteome</keyword>
<dbReference type="PANTHER" id="PTHR22981:SF7">
    <property type="entry name" value="3-HYDROXYISOBUTYRATE DEHYDROGENASE, MITOCHONDRIAL"/>
    <property type="match status" value="1"/>
</dbReference>
<dbReference type="PANTHER" id="PTHR22981">
    <property type="entry name" value="3-HYDROXYISOBUTYRATE DEHYDROGENASE-RELATED"/>
    <property type="match status" value="1"/>
</dbReference>
<keyword evidence="1 5" id="KW-0560">Oxidoreductase</keyword>
<dbReference type="SUPFAM" id="SSF51735">
    <property type="entry name" value="NAD(P)-binding Rossmann-fold domains"/>
    <property type="match status" value="1"/>
</dbReference>
<accession>A0ABV0MG56</accession>
<dbReference type="RefSeq" id="WP_210058868.1">
    <property type="nucleotide sequence ID" value="NZ_JBEAAL010000068.1"/>
</dbReference>
<dbReference type="InterPro" id="IPR008927">
    <property type="entry name" value="6-PGluconate_DH-like_C_sf"/>
</dbReference>
<evidence type="ECO:0000313" key="5">
    <source>
        <dbReference type="EMBL" id="MEQ1409834.1"/>
    </source>
</evidence>
<evidence type="ECO:0000256" key="2">
    <source>
        <dbReference type="ARBA" id="ARBA00023027"/>
    </source>
</evidence>
<dbReference type="PIRSF" id="PIRSF000103">
    <property type="entry name" value="HIBADH"/>
    <property type="match status" value="1"/>
</dbReference>
<dbReference type="EC" id="1.1.-.-" evidence="5"/>
<dbReference type="GO" id="GO:0016491">
    <property type="term" value="F:oxidoreductase activity"/>
    <property type="evidence" value="ECO:0007669"/>
    <property type="project" value="UniProtKB-KW"/>
</dbReference>